<accession>A0A179T1N9</accession>
<dbReference type="AlphaFoldDB" id="A0A179T1N9"/>
<keyword evidence="3 4" id="KW-0732">Signal</keyword>
<dbReference type="OrthoDB" id="9763054at2"/>
<dbReference type="Gene3D" id="3.40.190.10">
    <property type="entry name" value="Periplasmic binding protein-like II"/>
    <property type="match status" value="2"/>
</dbReference>
<dbReference type="GO" id="GO:1901982">
    <property type="term" value="F:maltose binding"/>
    <property type="evidence" value="ECO:0007669"/>
    <property type="project" value="TreeGrafter"/>
</dbReference>
<protein>
    <submittedName>
        <fullName evidence="5">ABC transporter substrate-binding protein</fullName>
    </submittedName>
</protein>
<dbReference type="GO" id="GO:0042956">
    <property type="term" value="P:maltodextrin transmembrane transport"/>
    <property type="evidence" value="ECO:0007669"/>
    <property type="project" value="TreeGrafter"/>
</dbReference>
<dbReference type="Pfam" id="PF01547">
    <property type="entry name" value="SBP_bac_1"/>
    <property type="match status" value="1"/>
</dbReference>
<dbReference type="PANTHER" id="PTHR30061:SF50">
    <property type="entry name" value="MALTOSE_MALTODEXTRIN-BINDING PERIPLASMIC PROTEIN"/>
    <property type="match status" value="1"/>
</dbReference>
<name>A0A179T1N9_9BACI</name>
<comment type="caution">
    <text evidence="5">The sequence shown here is derived from an EMBL/GenBank/DDBJ whole genome shotgun (WGS) entry which is preliminary data.</text>
</comment>
<dbReference type="Proteomes" id="UP000078534">
    <property type="component" value="Unassembled WGS sequence"/>
</dbReference>
<comment type="similarity">
    <text evidence="1">Belongs to the bacterial solute-binding protein 1 family.</text>
</comment>
<dbReference type="PROSITE" id="PS51257">
    <property type="entry name" value="PROKAR_LIPOPROTEIN"/>
    <property type="match status" value="1"/>
</dbReference>
<evidence type="ECO:0000313" key="5">
    <source>
        <dbReference type="EMBL" id="OAS87825.1"/>
    </source>
</evidence>
<dbReference type="GO" id="GO:0055052">
    <property type="term" value="C:ATP-binding cassette (ABC) transporter complex, substrate-binding subunit-containing"/>
    <property type="evidence" value="ECO:0007669"/>
    <property type="project" value="TreeGrafter"/>
</dbReference>
<keyword evidence="2" id="KW-0813">Transport</keyword>
<keyword evidence="6" id="KW-1185">Reference proteome</keyword>
<dbReference type="RefSeq" id="WP_066329599.1">
    <property type="nucleotide sequence ID" value="NZ_LWSG01000007.1"/>
</dbReference>
<sequence>MRKEILYMLLIGTLSLSFAACQKNNPESTTKEREITERKITLNVRNPKVEISKQFEQMVQAYERENPHIDIQIETVGGATDDLSDLKAQIAAGTGPDIFTNTGYENAKLWRKYLEDLSDQPWVKNAYKDTLSPVTFNEEVYGMPINLEGYGFIYNKDLFKQAGISTIPKTLTELREASKQLQKAGITPFANGYYEEWILGVLLSNIAFAQQEDPNTFIKNLNSGTEKITNNQQFKDIIDLLDLTIEYGNDNPLTTDYNMEMNLFATGASAMMLQGNWVQPMIDQISPDMNIGFLPIPINDERKNDALVVSVSNYWVVNKQSTPEKKKEAKKFLNWMVSSQQGQTFLTEKFKFIPAFKNIESNHSGPLANDTLAYYKEGKTMSSNWFHFPVGVKEEFGSSIQLYVGKQLDRDQLLQEFQKSWNSAASQ</sequence>
<dbReference type="EMBL" id="LWSG01000007">
    <property type="protein sequence ID" value="OAS87825.1"/>
    <property type="molecule type" value="Genomic_DNA"/>
</dbReference>
<dbReference type="InterPro" id="IPR006059">
    <property type="entry name" value="SBP"/>
</dbReference>
<dbReference type="STRING" id="152268.A6K24_19010"/>
<evidence type="ECO:0000256" key="3">
    <source>
        <dbReference type="ARBA" id="ARBA00022729"/>
    </source>
</evidence>
<reference evidence="6" key="1">
    <citation type="submission" date="2016-04" db="EMBL/GenBank/DDBJ databases">
        <authorList>
            <person name="Lyu Z."/>
            <person name="Lyu W."/>
        </authorList>
    </citation>
    <scope>NUCLEOTIDE SEQUENCE [LARGE SCALE GENOMIC DNA]</scope>
    <source>
        <strain evidence="6">C44</strain>
    </source>
</reference>
<organism evidence="5 6">
    <name type="scientific">Metabacillus litoralis</name>
    <dbReference type="NCBI Taxonomy" id="152268"/>
    <lineage>
        <taxon>Bacteria</taxon>
        <taxon>Bacillati</taxon>
        <taxon>Bacillota</taxon>
        <taxon>Bacilli</taxon>
        <taxon>Bacillales</taxon>
        <taxon>Bacillaceae</taxon>
        <taxon>Metabacillus</taxon>
    </lineage>
</organism>
<proteinExistence type="inferred from homology"/>
<gene>
    <name evidence="5" type="ORF">A6K24_19010</name>
</gene>
<dbReference type="PANTHER" id="PTHR30061">
    <property type="entry name" value="MALTOSE-BINDING PERIPLASMIC PROTEIN"/>
    <property type="match status" value="1"/>
</dbReference>
<evidence type="ECO:0000256" key="1">
    <source>
        <dbReference type="ARBA" id="ARBA00008520"/>
    </source>
</evidence>
<feature type="signal peptide" evidence="4">
    <location>
        <begin position="1"/>
        <end position="19"/>
    </location>
</feature>
<evidence type="ECO:0000313" key="6">
    <source>
        <dbReference type="Proteomes" id="UP000078534"/>
    </source>
</evidence>
<evidence type="ECO:0000256" key="4">
    <source>
        <dbReference type="SAM" id="SignalP"/>
    </source>
</evidence>
<feature type="chain" id="PRO_5008106517" evidence="4">
    <location>
        <begin position="20"/>
        <end position="427"/>
    </location>
</feature>
<dbReference type="GO" id="GO:0015768">
    <property type="term" value="P:maltose transport"/>
    <property type="evidence" value="ECO:0007669"/>
    <property type="project" value="TreeGrafter"/>
</dbReference>
<evidence type="ECO:0000256" key="2">
    <source>
        <dbReference type="ARBA" id="ARBA00022448"/>
    </source>
</evidence>
<dbReference type="SUPFAM" id="SSF53850">
    <property type="entry name" value="Periplasmic binding protein-like II"/>
    <property type="match status" value="1"/>
</dbReference>